<keyword evidence="1" id="KW-1133">Transmembrane helix</keyword>
<dbReference type="Proteomes" id="UP000189627">
    <property type="component" value="Plasmid pENH92"/>
</dbReference>
<feature type="transmembrane region" description="Helical" evidence="1">
    <location>
        <begin position="21"/>
        <end position="41"/>
    </location>
</feature>
<dbReference type="PROSITE" id="PS50114">
    <property type="entry name" value="GATA_ZN_FINGER_2"/>
    <property type="match status" value="1"/>
</dbReference>
<dbReference type="InterPro" id="IPR013088">
    <property type="entry name" value="Znf_NHR/GATA"/>
</dbReference>
<gene>
    <name evidence="3" type="ORF">BJN34_36955</name>
</gene>
<evidence type="ECO:0000313" key="4">
    <source>
        <dbReference type="Proteomes" id="UP000189627"/>
    </source>
</evidence>
<dbReference type="KEGG" id="cuh:BJN34_36955"/>
<feature type="domain" description="GATA-type" evidence="2">
    <location>
        <begin position="61"/>
        <end position="102"/>
    </location>
</feature>
<dbReference type="GO" id="GO:0043565">
    <property type="term" value="F:sequence-specific DNA binding"/>
    <property type="evidence" value="ECO:0007669"/>
    <property type="project" value="InterPro"/>
</dbReference>
<dbReference type="SUPFAM" id="SSF57716">
    <property type="entry name" value="Glucocorticoid receptor-like (DNA-binding domain)"/>
    <property type="match status" value="1"/>
</dbReference>
<organism evidence="3 4">
    <name type="scientific">Cupriavidus necator</name>
    <name type="common">Alcaligenes eutrophus</name>
    <name type="synonym">Ralstonia eutropha</name>
    <dbReference type="NCBI Taxonomy" id="106590"/>
    <lineage>
        <taxon>Bacteria</taxon>
        <taxon>Pseudomonadati</taxon>
        <taxon>Pseudomonadota</taxon>
        <taxon>Betaproteobacteria</taxon>
        <taxon>Burkholderiales</taxon>
        <taxon>Burkholderiaceae</taxon>
        <taxon>Cupriavidus</taxon>
    </lineage>
</organism>
<dbReference type="GO" id="GO:0006355">
    <property type="term" value="P:regulation of DNA-templated transcription"/>
    <property type="evidence" value="ECO:0007669"/>
    <property type="project" value="InterPro"/>
</dbReference>
<keyword evidence="3" id="KW-0614">Plasmid</keyword>
<dbReference type="EMBL" id="CP017759">
    <property type="protein sequence ID" value="AQV99466.1"/>
    <property type="molecule type" value="Genomic_DNA"/>
</dbReference>
<accession>A0A1U9V3D7</accession>
<dbReference type="GO" id="GO:0008270">
    <property type="term" value="F:zinc ion binding"/>
    <property type="evidence" value="ECO:0007669"/>
    <property type="project" value="InterPro"/>
</dbReference>
<evidence type="ECO:0000256" key="1">
    <source>
        <dbReference type="SAM" id="Phobius"/>
    </source>
</evidence>
<dbReference type="InterPro" id="IPR000679">
    <property type="entry name" value="Znf_GATA"/>
</dbReference>
<dbReference type="AlphaFoldDB" id="A0A1U9V3D7"/>
<proteinExistence type="predicted"/>
<evidence type="ECO:0000259" key="2">
    <source>
        <dbReference type="PROSITE" id="PS50114"/>
    </source>
</evidence>
<dbReference type="Gene3D" id="3.30.50.10">
    <property type="entry name" value="Erythroid Transcription Factor GATA-1, subunit A"/>
    <property type="match status" value="1"/>
</dbReference>
<sequence length="102" mass="11603">MQGLCLLCTAYLAYRRGRNPWLWGALAYVLTLATPLVLLFVTRQKRVTLPQHLAQYPHCRTKRGIACAHCNSGSIQLWRNGGLLSNRDQHLCNHCGSYLYES</sequence>
<protein>
    <recommendedName>
        <fullName evidence="2">GATA-type domain-containing protein</fullName>
    </recommendedName>
</protein>
<geneLocation type="plasmid" evidence="4">
    <name>penh92</name>
</geneLocation>
<keyword evidence="1" id="KW-0812">Transmembrane</keyword>
<name>A0A1U9V3D7_CUPNE</name>
<evidence type="ECO:0000313" key="3">
    <source>
        <dbReference type="EMBL" id="AQV99466.1"/>
    </source>
</evidence>
<reference evidence="4" key="1">
    <citation type="submission" date="2017-02" db="EMBL/GenBank/DDBJ databases">
        <title>Complete genome sequence of Cupriavidus necator strain NH9, a 3-chlorobenzoate degrader.</title>
        <authorList>
            <person name="Moriuchi R."/>
            <person name="Dohra H."/>
            <person name="Ogawa N."/>
        </authorList>
    </citation>
    <scope>NUCLEOTIDE SEQUENCE [LARGE SCALE GENOMIC DNA]</scope>
    <source>
        <strain evidence="4">NH9</strain>
        <plasmid evidence="4">penh92</plasmid>
    </source>
</reference>
<keyword evidence="1" id="KW-0472">Membrane</keyword>